<feature type="repeat" description="PPR" evidence="1">
    <location>
        <begin position="275"/>
        <end position="309"/>
    </location>
</feature>
<accession>A0ABP0MQK7</accession>
<feature type="repeat" description="PPR" evidence="1">
    <location>
        <begin position="71"/>
        <end position="105"/>
    </location>
</feature>
<dbReference type="InterPro" id="IPR011990">
    <property type="entry name" value="TPR-like_helical_dom_sf"/>
</dbReference>
<sequence>MCVPLLLQLHARGRTARGTRGLRSTAQWPRNDRFQQLLDELNVHAEVGDVAQAEECFQELQRLPGSRGPKRRMLHNTMLKACANAGAFRRALVFFSRMQLQGVRASPRTLNKLLICAARSNELSWQQRLLKEAASELGLQADQISLAAVLDLLARQGQATEAAELVEASNVVPDQKTLGTMVKAFAKADKPQEAVAWLERMKEPDLEHFQTVAHGFARQGQVPEVELWLSRATHASHPPDLVGYGCLVDACAKASQVQPAIDALSRARAAQLQPNSTMYNSALDACAKQGNVLKAEELFKTIKAQHLVTLEGITSMVRATRSRAWQESEAWLASAREAQLEPDTQLINVIISACAKASSAERCIFWLDEMQRRSLAPNAVTFSSALGACPTGEFGSNRTRLTQGVIGSVLE</sequence>
<dbReference type="NCBIfam" id="TIGR00756">
    <property type="entry name" value="PPR"/>
    <property type="match status" value="3"/>
</dbReference>
<protein>
    <submittedName>
        <fullName evidence="2">Uncharacterized protein</fullName>
    </submittedName>
</protein>
<name>A0ABP0MQK7_9DINO</name>
<reference evidence="2 3" key="1">
    <citation type="submission" date="2024-02" db="EMBL/GenBank/DDBJ databases">
        <authorList>
            <person name="Chen Y."/>
            <person name="Shah S."/>
            <person name="Dougan E. K."/>
            <person name="Thang M."/>
            <person name="Chan C."/>
        </authorList>
    </citation>
    <scope>NUCLEOTIDE SEQUENCE [LARGE SCALE GENOMIC DNA]</scope>
</reference>
<dbReference type="Proteomes" id="UP001642484">
    <property type="component" value="Unassembled WGS sequence"/>
</dbReference>
<dbReference type="PANTHER" id="PTHR47938:SF35">
    <property type="entry name" value="PENTATRICOPEPTIDE REPEAT-CONTAINING PROTEIN 4, MITOCHONDRIAL-RELATED"/>
    <property type="match status" value="1"/>
</dbReference>
<feature type="repeat" description="PPR" evidence="1">
    <location>
        <begin position="174"/>
        <end position="208"/>
    </location>
</feature>
<dbReference type="InterPro" id="IPR002885">
    <property type="entry name" value="PPR_rpt"/>
</dbReference>
<gene>
    <name evidence="2" type="ORF">CCMP2556_LOCUS26957</name>
</gene>
<dbReference type="Gene3D" id="1.25.40.10">
    <property type="entry name" value="Tetratricopeptide repeat domain"/>
    <property type="match status" value="3"/>
</dbReference>
<evidence type="ECO:0000256" key="1">
    <source>
        <dbReference type="PROSITE-ProRule" id="PRU00708"/>
    </source>
</evidence>
<dbReference type="PROSITE" id="PS51375">
    <property type="entry name" value="PPR"/>
    <property type="match status" value="4"/>
</dbReference>
<evidence type="ECO:0000313" key="2">
    <source>
        <dbReference type="EMBL" id="CAK9053714.1"/>
    </source>
</evidence>
<dbReference type="EMBL" id="CAXAMN010019113">
    <property type="protein sequence ID" value="CAK9053714.1"/>
    <property type="molecule type" value="Genomic_DNA"/>
</dbReference>
<organism evidence="2 3">
    <name type="scientific">Durusdinium trenchii</name>
    <dbReference type="NCBI Taxonomy" id="1381693"/>
    <lineage>
        <taxon>Eukaryota</taxon>
        <taxon>Sar</taxon>
        <taxon>Alveolata</taxon>
        <taxon>Dinophyceae</taxon>
        <taxon>Suessiales</taxon>
        <taxon>Symbiodiniaceae</taxon>
        <taxon>Durusdinium</taxon>
    </lineage>
</organism>
<feature type="repeat" description="PPR" evidence="1">
    <location>
        <begin position="343"/>
        <end position="377"/>
    </location>
</feature>
<dbReference type="PANTHER" id="PTHR47938">
    <property type="entry name" value="RESPIRATORY COMPLEX I CHAPERONE (CIA84), PUTATIVE (AFU_ORTHOLOGUE AFUA_2G06020)-RELATED"/>
    <property type="match status" value="1"/>
</dbReference>
<proteinExistence type="predicted"/>
<comment type="caution">
    <text evidence="2">The sequence shown here is derived from an EMBL/GenBank/DDBJ whole genome shotgun (WGS) entry which is preliminary data.</text>
</comment>
<evidence type="ECO:0000313" key="3">
    <source>
        <dbReference type="Proteomes" id="UP001642484"/>
    </source>
</evidence>
<keyword evidence="3" id="KW-1185">Reference proteome</keyword>
<dbReference type="Pfam" id="PF01535">
    <property type="entry name" value="PPR"/>
    <property type="match status" value="4"/>
</dbReference>